<feature type="transmembrane region" description="Helical" evidence="8">
    <location>
        <begin position="21"/>
        <end position="42"/>
    </location>
</feature>
<evidence type="ECO:0000256" key="8">
    <source>
        <dbReference type="RuleBase" id="RU361136"/>
    </source>
</evidence>
<dbReference type="InterPro" id="IPR003038">
    <property type="entry name" value="DAD/Ost2"/>
</dbReference>
<evidence type="ECO:0000256" key="2">
    <source>
        <dbReference type="ARBA" id="ARBA00004922"/>
    </source>
</evidence>
<dbReference type="UniPathway" id="UPA00378"/>
<comment type="subunit">
    <text evidence="8">Component of the oligosaccharyltransferase (OST) complex.</text>
</comment>
<evidence type="ECO:0000256" key="6">
    <source>
        <dbReference type="ARBA" id="ARBA00022989"/>
    </source>
</evidence>
<dbReference type="Pfam" id="PF02109">
    <property type="entry name" value="DAD"/>
    <property type="match status" value="1"/>
</dbReference>
<evidence type="ECO:0000256" key="1">
    <source>
        <dbReference type="ARBA" id="ARBA00004477"/>
    </source>
</evidence>
<dbReference type="GO" id="GO:0008250">
    <property type="term" value="C:oligosaccharyltransferase complex"/>
    <property type="evidence" value="ECO:0007669"/>
    <property type="project" value="InterPro"/>
</dbReference>
<feature type="transmembrane region" description="Helical" evidence="8">
    <location>
        <begin position="86"/>
        <end position="105"/>
    </location>
</feature>
<protein>
    <recommendedName>
        <fullName evidence="8">Dolichyl-diphosphooligosaccharide--protein glycosyltransferase subunit OST2</fullName>
        <shortName evidence="8">Oligosaccharyl transferase subunit OST2</shortName>
    </recommendedName>
</protein>
<evidence type="ECO:0000256" key="5">
    <source>
        <dbReference type="ARBA" id="ARBA00022824"/>
    </source>
</evidence>
<comment type="similarity">
    <text evidence="3 8">Belongs to the DAD/OST2 family.</text>
</comment>
<comment type="caution">
    <text evidence="9">The sequence shown here is derived from an EMBL/GenBank/DDBJ whole genome shotgun (WGS) entry which is preliminary data.</text>
</comment>
<organism evidence="9 10">
    <name type="scientific">Streblomastix strix</name>
    <dbReference type="NCBI Taxonomy" id="222440"/>
    <lineage>
        <taxon>Eukaryota</taxon>
        <taxon>Metamonada</taxon>
        <taxon>Preaxostyla</taxon>
        <taxon>Oxymonadida</taxon>
        <taxon>Streblomastigidae</taxon>
        <taxon>Streblomastix</taxon>
    </lineage>
</organism>
<dbReference type="AlphaFoldDB" id="A0A5J4VIK1"/>
<sequence>MDILSGTWHKYRSKTSAAIQLLDAFAVFSGAMAALVFVYALSLSAHPYNAFISAIFACVGPLVFAVNLRIQMAQPREFGGISAERAFLSFLACNGLLFFIISSFVG</sequence>
<evidence type="ECO:0000256" key="3">
    <source>
        <dbReference type="ARBA" id="ARBA00009386"/>
    </source>
</evidence>
<keyword evidence="5 8" id="KW-0256">Endoplasmic reticulum</keyword>
<feature type="transmembrane region" description="Helical" evidence="8">
    <location>
        <begin position="48"/>
        <end position="66"/>
    </location>
</feature>
<proteinExistence type="inferred from homology"/>
<comment type="function">
    <text evidence="8">Subunit of the oligosaccharyl transferase (OST) complex that catalyzes the initial transfer of a defined glycan (Glc(3)Man(9)GlcNAc(2) in eukaryotes) from the lipid carrier dolichol-pyrophosphate to an asparagine residue within an Asn-X-Ser/Thr consensus motif in nascent polypeptide chains, the first step in protein N-glycosylation. N-glycosylation occurs cotranslationally and the complex associates with the Sec61 complex at the channel-forming translocon complex that mediates protein translocation across the endoplasmic reticulum (ER). All subunits are required for a maximal enzyme activity.</text>
</comment>
<keyword evidence="7 8" id="KW-0472">Membrane</keyword>
<dbReference type="PANTHER" id="PTHR10705:SF0">
    <property type="entry name" value="DOLICHYL-DIPHOSPHOOLIGOSACCHARIDE--PROTEIN GLYCOSYLTRANSFERASE SUBUNIT DAD1"/>
    <property type="match status" value="1"/>
</dbReference>
<keyword evidence="6 8" id="KW-1133">Transmembrane helix</keyword>
<comment type="pathway">
    <text evidence="2 8">Protein modification; protein glycosylation.</text>
</comment>
<gene>
    <name evidence="9" type="ORF">EZS28_022004</name>
</gene>
<dbReference type="PANTHER" id="PTHR10705">
    <property type="entry name" value="DOLICHYL-DIPHOSPHOOLIGOSACCHARIDE--PROTEIN GLYCOSYLTRANSFERASE SUBUNIT DAD1"/>
    <property type="match status" value="1"/>
</dbReference>
<evidence type="ECO:0000256" key="7">
    <source>
        <dbReference type="ARBA" id="ARBA00023136"/>
    </source>
</evidence>
<reference evidence="9 10" key="1">
    <citation type="submission" date="2019-03" db="EMBL/GenBank/DDBJ databases">
        <title>Single cell metagenomics reveals metabolic interactions within the superorganism composed of flagellate Streblomastix strix and complex community of Bacteroidetes bacteria on its surface.</title>
        <authorList>
            <person name="Treitli S.C."/>
            <person name="Kolisko M."/>
            <person name="Husnik F."/>
            <person name="Keeling P."/>
            <person name="Hampl V."/>
        </authorList>
    </citation>
    <scope>NUCLEOTIDE SEQUENCE [LARGE SCALE GENOMIC DNA]</scope>
    <source>
        <strain evidence="9">ST1C</strain>
    </source>
</reference>
<comment type="subcellular location">
    <subcellularLocation>
        <location evidence="1 8">Endoplasmic reticulum membrane</location>
        <topology evidence="1 8">Multi-pass membrane protein</topology>
    </subcellularLocation>
</comment>
<dbReference type="EMBL" id="SNRW01006770">
    <property type="protein sequence ID" value="KAA6382467.1"/>
    <property type="molecule type" value="Genomic_DNA"/>
</dbReference>
<dbReference type="GO" id="GO:0006487">
    <property type="term" value="P:protein N-linked glycosylation"/>
    <property type="evidence" value="ECO:0007669"/>
    <property type="project" value="TreeGrafter"/>
</dbReference>
<dbReference type="OrthoDB" id="445566at2759"/>
<evidence type="ECO:0000313" key="9">
    <source>
        <dbReference type="EMBL" id="KAA6382467.1"/>
    </source>
</evidence>
<dbReference type="Proteomes" id="UP000324800">
    <property type="component" value="Unassembled WGS sequence"/>
</dbReference>
<evidence type="ECO:0000313" key="10">
    <source>
        <dbReference type="Proteomes" id="UP000324800"/>
    </source>
</evidence>
<name>A0A5J4VIK1_9EUKA</name>
<accession>A0A5J4VIK1</accession>
<evidence type="ECO:0000256" key="4">
    <source>
        <dbReference type="ARBA" id="ARBA00022692"/>
    </source>
</evidence>
<keyword evidence="4 8" id="KW-0812">Transmembrane</keyword>